<keyword evidence="3 5" id="KW-0067">ATP-binding</keyword>
<dbReference type="GO" id="GO:0005524">
    <property type="term" value="F:ATP binding"/>
    <property type="evidence" value="ECO:0007669"/>
    <property type="project" value="UniProtKB-KW"/>
</dbReference>
<dbReference type="Pfam" id="PF00005">
    <property type="entry name" value="ABC_tran"/>
    <property type="match status" value="1"/>
</dbReference>
<dbReference type="SMART" id="SM00382">
    <property type="entry name" value="AAA"/>
    <property type="match status" value="1"/>
</dbReference>
<dbReference type="InterPro" id="IPR003593">
    <property type="entry name" value="AAA+_ATPase"/>
</dbReference>
<dbReference type="PROSITE" id="PS00211">
    <property type="entry name" value="ABC_TRANSPORTER_1"/>
    <property type="match status" value="1"/>
</dbReference>
<dbReference type="SUPFAM" id="SSF52540">
    <property type="entry name" value="P-loop containing nucleoside triphosphate hydrolases"/>
    <property type="match status" value="1"/>
</dbReference>
<sequence>MIELRDLSCTFSGGILSREKLTAVSPLSVSFRKGGRYAIVGESGSGKTTLARMMAGLQKPDGGNVYVDGRPVFGRHRAGKSHFKQVQLIQQNSAAALNPKMTIGKAIEEPLLCFFRLSRQERRKRCEKLLDLCNLPADYYSRLPSELSGGEQKRVAIARALAAEPACLIFDEATNGFDLPLRKKIMEEILDLQEKLRFTLIFITHDMELALAAADEVLVMRDSVLVEQVPFGGDYAVFQNQYTKVLLAASGMAEPINQYERYPEKNMKLLERNA</sequence>
<organism evidence="5">
    <name type="scientific">bioreactor metagenome</name>
    <dbReference type="NCBI Taxonomy" id="1076179"/>
    <lineage>
        <taxon>unclassified sequences</taxon>
        <taxon>metagenomes</taxon>
        <taxon>ecological metagenomes</taxon>
    </lineage>
</organism>
<dbReference type="GO" id="GO:0016887">
    <property type="term" value="F:ATP hydrolysis activity"/>
    <property type="evidence" value="ECO:0007669"/>
    <property type="project" value="InterPro"/>
</dbReference>
<keyword evidence="2" id="KW-0547">Nucleotide-binding</keyword>
<dbReference type="InterPro" id="IPR027417">
    <property type="entry name" value="P-loop_NTPase"/>
</dbReference>
<accession>A0A644T0U0</accession>
<gene>
    <name evidence="5" type="primary">sapF_1</name>
    <name evidence="5" type="ORF">SDC9_05094</name>
</gene>
<evidence type="ECO:0000256" key="1">
    <source>
        <dbReference type="ARBA" id="ARBA00022448"/>
    </source>
</evidence>
<dbReference type="EMBL" id="VSSQ01000009">
    <property type="protein sequence ID" value="MPL59541.1"/>
    <property type="molecule type" value="Genomic_DNA"/>
</dbReference>
<reference evidence="5" key="1">
    <citation type="submission" date="2019-08" db="EMBL/GenBank/DDBJ databases">
        <authorList>
            <person name="Kucharzyk K."/>
            <person name="Murdoch R.W."/>
            <person name="Higgins S."/>
            <person name="Loffler F."/>
        </authorList>
    </citation>
    <scope>NUCLEOTIDE SEQUENCE</scope>
</reference>
<feature type="domain" description="ABC transporter" evidence="4">
    <location>
        <begin position="2"/>
        <end position="247"/>
    </location>
</feature>
<evidence type="ECO:0000256" key="2">
    <source>
        <dbReference type="ARBA" id="ARBA00022741"/>
    </source>
</evidence>
<dbReference type="PANTHER" id="PTHR43776">
    <property type="entry name" value="TRANSPORT ATP-BINDING PROTEIN"/>
    <property type="match status" value="1"/>
</dbReference>
<evidence type="ECO:0000259" key="4">
    <source>
        <dbReference type="PROSITE" id="PS50893"/>
    </source>
</evidence>
<dbReference type="PROSITE" id="PS50893">
    <property type="entry name" value="ABC_TRANSPORTER_2"/>
    <property type="match status" value="1"/>
</dbReference>
<protein>
    <submittedName>
        <fullName evidence="5">Putrescine export system ATP-binding protein SapF</fullName>
    </submittedName>
</protein>
<dbReference type="InterPro" id="IPR050319">
    <property type="entry name" value="ABC_transp_ATP-bind"/>
</dbReference>
<comment type="caution">
    <text evidence="5">The sequence shown here is derived from an EMBL/GenBank/DDBJ whole genome shotgun (WGS) entry which is preliminary data.</text>
</comment>
<dbReference type="InterPro" id="IPR017871">
    <property type="entry name" value="ABC_transporter-like_CS"/>
</dbReference>
<evidence type="ECO:0000256" key="3">
    <source>
        <dbReference type="ARBA" id="ARBA00022840"/>
    </source>
</evidence>
<dbReference type="AlphaFoldDB" id="A0A644T0U0"/>
<keyword evidence="1" id="KW-0813">Transport</keyword>
<dbReference type="Gene3D" id="3.40.50.300">
    <property type="entry name" value="P-loop containing nucleotide triphosphate hydrolases"/>
    <property type="match status" value="1"/>
</dbReference>
<proteinExistence type="predicted"/>
<dbReference type="GO" id="GO:0055085">
    <property type="term" value="P:transmembrane transport"/>
    <property type="evidence" value="ECO:0007669"/>
    <property type="project" value="UniProtKB-ARBA"/>
</dbReference>
<evidence type="ECO:0000313" key="5">
    <source>
        <dbReference type="EMBL" id="MPL59541.1"/>
    </source>
</evidence>
<dbReference type="InterPro" id="IPR003439">
    <property type="entry name" value="ABC_transporter-like_ATP-bd"/>
</dbReference>
<name>A0A644T0U0_9ZZZZ</name>
<dbReference type="CDD" id="cd03257">
    <property type="entry name" value="ABC_NikE_OppD_transporters"/>
    <property type="match status" value="1"/>
</dbReference>